<accession>A0A1I0PQX2</accession>
<keyword evidence="2" id="KW-0503">Monooxygenase</keyword>
<sequence length="115" mass="12847">MPQSRFAPLPKPPYYAVIFTNQLAKAAPGYEAMADKIFDLARTQQGFLGAETTRDASGHGITVSYWADEDAIQAWKQVSDHLIAQKLGIKGWYERYSLRVAKVERAYCGPHGRSV</sequence>
<evidence type="ECO:0000259" key="1">
    <source>
        <dbReference type="Pfam" id="PF03992"/>
    </source>
</evidence>
<dbReference type="PANTHER" id="PTHR37811">
    <property type="entry name" value="BLL5343 PROTEIN"/>
    <property type="match status" value="1"/>
</dbReference>
<dbReference type="Pfam" id="PF03992">
    <property type="entry name" value="ABM"/>
    <property type="match status" value="1"/>
</dbReference>
<dbReference type="Gene3D" id="3.30.70.100">
    <property type="match status" value="1"/>
</dbReference>
<dbReference type="Proteomes" id="UP000199650">
    <property type="component" value="Unassembled WGS sequence"/>
</dbReference>
<proteinExistence type="predicted"/>
<dbReference type="STRING" id="1173584.SAMN05444851_1826"/>
<gene>
    <name evidence="2" type="ORF">SAMN05444851_1826</name>
</gene>
<dbReference type="EMBL" id="FOJB01000001">
    <property type="protein sequence ID" value="SEW16800.1"/>
    <property type="molecule type" value="Genomic_DNA"/>
</dbReference>
<dbReference type="AlphaFoldDB" id="A0A1I0PQX2"/>
<dbReference type="SUPFAM" id="SSF54909">
    <property type="entry name" value="Dimeric alpha+beta barrel"/>
    <property type="match status" value="1"/>
</dbReference>
<organism evidence="2 3">
    <name type="scientific">Aliiroseovarius sediminilitoris</name>
    <dbReference type="NCBI Taxonomy" id="1173584"/>
    <lineage>
        <taxon>Bacteria</taxon>
        <taxon>Pseudomonadati</taxon>
        <taxon>Pseudomonadota</taxon>
        <taxon>Alphaproteobacteria</taxon>
        <taxon>Rhodobacterales</taxon>
        <taxon>Paracoccaceae</taxon>
        <taxon>Aliiroseovarius</taxon>
    </lineage>
</organism>
<dbReference type="InterPro" id="IPR052936">
    <property type="entry name" value="Jasmonate_Hydroxylase-like"/>
</dbReference>
<dbReference type="OrthoDB" id="9797060at2"/>
<dbReference type="InterPro" id="IPR007138">
    <property type="entry name" value="ABM_dom"/>
</dbReference>
<evidence type="ECO:0000313" key="2">
    <source>
        <dbReference type="EMBL" id="SEW16800.1"/>
    </source>
</evidence>
<protein>
    <submittedName>
        <fullName evidence="2">Heme-degrading monooxygenase HmoA</fullName>
    </submittedName>
</protein>
<dbReference type="InterPro" id="IPR011008">
    <property type="entry name" value="Dimeric_a/b-barrel"/>
</dbReference>
<reference evidence="2 3" key="1">
    <citation type="submission" date="2016-10" db="EMBL/GenBank/DDBJ databases">
        <authorList>
            <person name="de Groot N.N."/>
        </authorList>
    </citation>
    <scope>NUCLEOTIDE SEQUENCE [LARGE SCALE GENOMIC DNA]</scope>
    <source>
        <strain evidence="2 3">DSM 29439</strain>
    </source>
</reference>
<feature type="domain" description="ABM" evidence="1">
    <location>
        <begin position="40"/>
        <end position="84"/>
    </location>
</feature>
<keyword evidence="3" id="KW-1185">Reference proteome</keyword>
<name>A0A1I0PQX2_9RHOB</name>
<evidence type="ECO:0000313" key="3">
    <source>
        <dbReference type="Proteomes" id="UP000199650"/>
    </source>
</evidence>
<dbReference type="RefSeq" id="WP_091430024.1">
    <property type="nucleotide sequence ID" value="NZ_FOJB01000001.1"/>
</dbReference>
<dbReference type="GO" id="GO:0004497">
    <property type="term" value="F:monooxygenase activity"/>
    <property type="evidence" value="ECO:0007669"/>
    <property type="project" value="UniProtKB-KW"/>
</dbReference>
<keyword evidence="2" id="KW-0560">Oxidoreductase</keyword>
<dbReference type="PANTHER" id="PTHR37811:SF2">
    <property type="entry name" value="ABM DOMAIN-CONTAINING PROTEIN"/>
    <property type="match status" value="1"/>
</dbReference>